<protein>
    <submittedName>
        <fullName evidence="7">TlpA family protein disulfide reductase</fullName>
    </submittedName>
</protein>
<dbReference type="GO" id="GO:0030313">
    <property type="term" value="C:cell envelope"/>
    <property type="evidence" value="ECO:0007669"/>
    <property type="project" value="UniProtKB-SubCell"/>
</dbReference>
<evidence type="ECO:0000259" key="6">
    <source>
        <dbReference type="PROSITE" id="PS51352"/>
    </source>
</evidence>
<dbReference type="GO" id="GO:0017004">
    <property type="term" value="P:cytochrome complex assembly"/>
    <property type="evidence" value="ECO:0007669"/>
    <property type="project" value="UniProtKB-KW"/>
</dbReference>
<dbReference type="OrthoDB" id="9796554at2"/>
<evidence type="ECO:0000256" key="5">
    <source>
        <dbReference type="SAM" id="SignalP"/>
    </source>
</evidence>
<dbReference type="PROSITE" id="PS51257">
    <property type="entry name" value="PROKAR_LIPOPROTEIN"/>
    <property type="match status" value="1"/>
</dbReference>
<keyword evidence="5" id="KW-0732">Signal</keyword>
<keyword evidence="3" id="KW-1015">Disulfide bond</keyword>
<evidence type="ECO:0000256" key="1">
    <source>
        <dbReference type="ARBA" id="ARBA00004196"/>
    </source>
</evidence>
<organism evidence="7 8">
    <name type="scientific">Pseudoxanthomonas winnipegensis</name>
    <dbReference type="NCBI Taxonomy" id="2480810"/>
    <lineage>
        <taxon>Bacteria</taxon>
        <taxon>Pseudomonadati</taxon>
        <taxon>Pseudomonadota</taxon>
        <taxon>Gammaproteobacteria</taxon>
        <taxon>Lysobacterales</taxon>
        <taxon>Lysobacteraceae</taxon>
        <taxon>Pseudoxanthomonas</taxon>
    </lineage>
</organism>
<dbReference type="SUPFAM" id="SSF52833">
    <property type="entry name" value="Thioredoxin-like"/>
    <property type="match status" value="1"/>
</dbReference>
<dbReference type="GO" id="GO:0016491">
    <property type="term" value="F:oxidoreductase activity"/>
    <property type="evidence" value="ECO:0007669"/>
    <property type="project" value="InterPro"/>
</dbReference>
<dbReference type="InterPro" id="IPR013766">
    <property type="entry name" value="Thioredoxin_domain"/>
</dbReference>
<evidence type="ECO:0000313" key="8">
    <source>
        <dbReference type="Proteomes" id="UP000292627"/>
    </source>
</evidence>
<dbReference type="InterPro" id="IPR013740">
    <property type="entry name" value="Redoxin"/>
</dbReference>
<dbReference type="InterPro" id="IPR036249">
    <property type="entry name" value="Thioredoxin-like_sf"/>
</dbReference>
<name>A0A4Q8LGB9_9GAMM</name>
<dbReference type="Pfam" id="PF08534">
    <property type="entry name" value="Redoxin"/>
    <property type="match status" value="1"/>
</dbReference>
<dbReference type="InterPro" id="IPR050553">
    <property type="entry name" value="Thioredoxin_ResA/DsbE_sf"/>
</dbReference>
<comment type="subcellular location">
    <subcellularLocation>
        <location evidence="1">Cell envelope</location>
    </subcellularLocation>
</comment>
<gene>
    <name evidence="7" type="ORF">EA660_02390</name>
</gene>
<dbReference type="RefSeq" id="WP_130549993.1">
    <property type="nucleotide sequence ID" value="NZ_SHMC01000001.1"/>
</dbReference>
<dbReference type="PANTHER" id="PTHR42852:SF6">
    <property type="entry name" value="THIOL:DISULFIDE INTERCHANGE PROTEIN DSBE"/>
    <property type="match status" value="1"/>
</dbReference>
<proteinExistence type="predicted"/>
<feature type="chain" id="PRO_5020730516" evidence="5">
    <location>
        <begin position="28"/>
        <end position="193"/>
    </location>
</feature>
<accession>A0A4Q8LGB9</accession>
<keyword evidence="2" id="KW-0201">Cytochrome c-type biogenesis</keyword>
<dbReference type="PROSITE" id="PS51352">
    <property type="entry name" value="THIOREDOXIN_2"/>
    <property type="match status" value="1"/>
</dbReference>
<dbReference type="Gene3D" id="3.40.30.10">
    <property type="entry name" value="Glutaredoxin"/>
    <property type="match status" value="1"/>
</dbReference>
<keyword evidence="4" id="KW-0676">Redox-active center</keyword>
<feature type="signal peptide" evidence="5">
    <location>
        <begin position="1"/>
        <end position="27"/>
    </location>
</feature>
<dbReference type="PANTHER" id="PTHR42852">
    <property type="entry name" value="THIOL:DISULFIDE INTERCHANGE PROTEIN DSBE"/>
    <property type="match status" value="1"/>
</dbReference>
<comment type="caution">
    <text evidence="7">The sequence shown here is derived from an EMBL/GenBank/DDBJ whole genome shotgun (WGS) entry which is preliminary data.</text>
</comment>
<evidence type="ECO:0000256" key="2">
    <source>
        <dbReference type="ARBA" id="ARBA00022748"/>
    </source>
</evidence>
<dbReference type="EMBL" id="SHMC01000001">
    <property type="protein sequence ID" value="TAA28456.1"/>
    <property type="molecule type" value="Genomic_DNA"/>
</dbReference>
<dbReference type="Proteomes" id="UP000292627">
    <property type="component" value="Unassembled WGS sequence"/>
</dbReference>
<dbReference type="AlphaFoldDB" id="A0A4Q8LGB9"/>
<evidence type="ECO:0000256" key="3">
    <source>
        <dbReference type="ARBA" id="ARBA00023157"/>
    </source>
</evidence>
<reference evidence="7 8" key="1">
    <citation type="submission" date="2019-02" db="EMBL/GenBank/DDBJ databases">
        <title>WGS of Pseudoxanthomonas species novum from clinical isolates.</title>
        <authorList>
            <person name="Bernier A.-M."/>
            <person name="Bernard K."/>
            <person name="Vachon A."/>
        </authorList>
    </citation>
    <scope>NUCLEOTIDE SEQUENCE [LARGE SCALE GENOMIC DNA]</scope>
    <source>
        <strain evidence="7 8">NML171200</strain>
    </source>
</reference>
<dbReference type="CDD" id="cd02966">
    <property type="entry name" value="TlpA_like_family"/>
    <property type="match status" value="1"/>
</dbReference>
<evidence type="ECO:0000313" key="7">
    <source>
        <dbReference type="EMBL" id="TAA28456.1"/>
    </source>
</evidence>
<feature type="domain" description="Thioredoxin" evidence="6">
    <location>
        <begin position="38"/>
        <end position="190"/>
    </location>
</feature>
<evidence type="ECO:0000256" key="4">
    <source>
        <dbReference type="ARBA" id="ARBA00023284"/>
    </source>
</evidence>
<sequence length="193" mass="20018">MSSFPSRVLPLSLACAVLLMLAGCQRASAPAASSPAVVAEPAAAPSPPAAPAATADGPIALKLTATDGSTLDLAAHRGRWVVVNFWATWCHPCLAEMPALSELDQRRQDIDVVGLAFDDIAPDALVAFLKQHPVAYPIAQVSMDHPPAAFEPPAGLPTTYLLDPQGKVAKRFLGPVTPQEIEQAVDAGAAARS</sequence>